<dbReference type="InterPro" id="IPR036280">
    <property type="entry name" value="Multihaem_cyt_sf"/>
</dbReference>
<evidence type="ECO:0000313" key="4">
    <source>
        <dbReference type="Proteomes" id="UP000064967"/>
    </source>
</evidence>
<sequence length="199" mass="20546">MWQKLLLACAPVGALLFIACSSSSTTTQTPSASGDTDSGTPPGTDDGDGDDAGKVPTGQVVCTSGKKWSSPERGVKMNPGLACIACHSSTTKEGPILQIGGTVFPTFNEEDYCYGIDGTKDDVKVVITDADGTEHELPVGPTGNFSALVTDATIKMPIHAKVVANGQERVMQAEQTTGDCNSCHTEKGKNGAPGRITTP</sequence>
<protein>
    <submittedName>
        <fullName evidence="3">Uncharacterized protein</fullName>
    </submittedName>
</protein>
<evidence type="ECO:0000313" key="3">
    <source>
        <dbReference type="EMBL" id="AKV03575.1"/>
    </source>
</evidence>
<feature type="chain" id="PRO_5005467447" evidence="2">
    <location>
        <begin position="25"/>
        <end position="199"/>
    </location>
</feature>
<dbReference type="EMBL" id="CP012333">
    <property type="protein sequence ID" value="AKV03575.1"/>
    <property type="molecule type" value="Genomic_DNA"/>
</dbReference>
<evidence type="ECO:0000256" key="1">
    <source>
        <dbReference type="SAM" id="MobiDB-lite"/>
    </source>
</evidence>
<feature type="region of interest" description="Disordered" evidence="1">
    <location>
        <begin position="178"/>
        <end position="199"/>
    </location>
</feature>
<evidence type="ECO:0000256" key="2">
    <source>
        <dbReference type="SAM" id="SignalP"/>
    </source>
</evidence>
<feature type="compositionally biased region" description="Low complexity" evidence="1">
    <location>
        <begin position="25"/>
        <end position="44"/>
    </location>
</feature>
<dbReference type="PROSITE" id="PS51257">
    <property type="entry name" value="PROKAR_LIPOPROTEIN"/>
    <property type="match status" value="1"/>
</dbReference>
<keyword evidence="4" id="KW-1185">Reference proteome</keyword>
<dbReference type="STRING" id="1391654.AKJ09_10238"/>
<reference evidence="3 4" key="1">
    <citation type="submission" date="2015-08" db="EMBL/GenBank/DDBJ databases">
        <authorList>
            <person name="Babu N.S."/>
            <person name="Beckwith C.J."/>
            <person name="Beseler K.G."/>
            <person name="Brison A."/>
            <person name="Carone J.V."/>
            <person name="Caskin T.P."/>
            <person name="Diamond M."/>
            <person name="Durham M.E."/>
            <person name="Foxe J.M."/>
            <person name="Go M."/>
            <person name="Henderson B.A."/>
            <person name="Jones I.B."/>
            <person name="McGettigan J.A."/>
            <person name="Micheletti S.J."/>
            <person name="Nasrallah M.E."/>
            <person name="Ortiz D."/>
            <person name="Piller C.R."/>
            <person name="Privatt S.R."/>
            <person name="Schneider S.L."/>
            <person name="Sharp S."/>
            <person name="Smith T.C."/>
            <person name="Stanton J.D."/>
            <person name="Ullery H.E."/>
            <person name="Wilson R.J."/>
            <person name="Serrano M.G."/>
            <person name="Buck G."/>
            <person name="Lee V."/>
            <person name="Wang Y."/>
            <person name="Carvalho R."/>
            <person name="Voegtly L."/>
            <person name="Shi R."/>
            <person name="Duckworth R."/>
            <person name="Johnson A."/>
            <person name="Loviza R."/>
            <person name="Walstead R."/>
            <person name="Shah Z."/>
            <person name="Kiflezghi M."/>
            <person name="Wade K."/>
            <person name="Ball S.L."/>
            <person name="Bradley K.W."/>
            <person name="Asai D.J."/>
            <person name="Bowman C.A."/>
            <person name="Russell D.A."/>
            <person name="Pope W.H."/>
            <person name="Jacobs-Sera D."/>
            <person name="Hendrix R.W."/>
            <person name="Hatfull G.F."/>
        </authorList>
    </citation>
    <scope>NUCLEOTIDE SEQUENCE [LARGE SCALE GENOMIC DNA]</scope>
    <source>
        <strain evidence="3 4">DSM 27648</strain>
    </source>
</reference>
<proteinExistence type="predicted"/>
<dbReference type="RefSeq" id="WP_146654322.1">
    <property type="nucleotide sequence ID" value="NZ_CP012333.1"/>
</dbReference>
<dbReference type="OrthoDB" id="5504670at2"/>
<feature type="region of interest" description="Disordered" evidence="1">
    <location>
        <begin position="25"/>
        <end position="69"/>
    </location>
</feature>
<accession>A0A0K1QDR3</accession>
<organism evidence="3 4">
    <name type="scientific">Labilithrix luteola</name>
    <dbReference type="NCBI Taxonomy" id="1391654"/>
    <lineage>
        <taxon>Bacteria</taxon>
        <taxon>Pseudomonadati</taxon>
        <taxon>Myxococcota</taxon>
        <taxon>Polyangia</taxon>
        <taxon>Polyangiales</taxon>
        <taxon>Labilitrichaceae</taxon>
        <taxon>Labilithrix</taxon>
    </lineage>
</organism>
<keyword evidence="2" id="KW-0732">Signal</keyword>
<dbReference type="SUPFAM" id="SSF48695">
    <property type="entry name" value="Multiheme cytochromes"/>
    <property type="match status" value="1"/>
</dbReference>
<dbReference type="PATRIC" id="fig|1391654.3.peg.10375"/>
<gene>
    <name evidence="3" type="ORF">AKJ09_10238</name>
</gene>
<dbReference type="Proteomes" id="UP000064967">
    <property type="component" value="Chromosome"/>
</dbReference>
<name>A0A0K1QDR3_9BACT</name>
<dbReference type="AlphaFoldDB" id="A0A0K1QDR3"/>
<dbReference type="KEGG" id="llu:AKJ09_10238"/>
<feature type="signal peptide" evidence="2">
    <location>
        <begin position="1"/>
        <end position="24"/>
    </location>
</feature>